<keyword evidence="4" id="KW-1185">Reference proteome</keyword>
<comment type="caution">
    <text evidence="3">The sequence shown here is derived from an EMBL/GenBank/DDBJ whole genome shotgun (WGS) entry which is preliminary data.</text>
</comment>
<feature type="transmembrane region" description="Helical" evidence="2">
    <location>
        <begin position="56"/>
        <end position="73"/>
    </location>
</feature>
<sequence length="85" mass="8642">MSLIEFHVHDGLSFEADFSGESSDDVGIAPVDAGSTNETDDREESDTGCGCGTSKALGLLVVLGVLAVTGLLVKRTLGGDDAGEN</sequence>
<keyword evidence="2" id="KW-0472">Membrane</keyword>
<reference evidence="3 4" key="1">
    <citation type="journal article" date="2019" name="Int. J. Syst. Evol. Microbiol.">
        <title>The Global Catalogue of Microorganisms (GCM) 10K type strain sequencing project: providing services to taxonomists for standard genome sequencing and annotation.</title>
        <authorList>
            <consortium name="The Broad Institute Genomics Platform"/>
            <consortium name="The Broad Institute Genome Sequencing Center for Infectious Disease"/>
            <person name="Wu L."/>
            <person name="Ma J."/>
        </authorList>
    </citation>
    <scope>NUCLEOTIDE SEQUENCE [LARGE SCALE GENOMIC DNA]</scope>
    <source>
        <strain evidence="3 4">JCM 16330</strain>
    </source>
</reference>
<keyword evidence="2" id="KW-0812">Transmembrane</keyword>
<organism evidence="3 4">
    <name type="scientific">Halarchaeum salinum</name>
    <dbReference type="NCBI Taxonomy" id="489912"/>
    <lineage>
        <taxon>Archaea</taxon>
        <taxon>Methanobacteriati</taxon>
        <taxon>Methanobacteriota</taxon>
        <taxon>Stenosarchaea group</taxon>
        <taxon>Halobacteria</taxon>
        <taxon>Halobacteriales</taxon>
        <taxon>Halobacteriaceae</taxon>
    </lineage>
</organism>
<dbReference type="AlphaFoldDB" id="A0AAV3S6Y1"/>
<evidence type="ECO:0000256" key="2">
    <source>
        <dbReference type="SAM" id="Phobius"/>
    </source>
</evidence>
<gene>
    <name evidence="3" type="ORF">GCM10009066_13770</name>
</gene>
<protein>
    <recommendedName>
        <fullName evidence="5">PGF-CTERM sorting domain-containing protein</fullName>
    </recommendedName>
</protein>
<feature type="region of interest" description="Disordered" evidence="1">
    <location>
        <begin position="18"/>
        <end position="48"/>
    </location>
</feature>
<dbReference type="Proteomes" id="UP001500837">
    <property type="component" value="Unassembled WGS sequence"/>
</dbReference>
<evidence type="ECO:0000256" key="1">
    <source>
        <dbReference type="SAM" id="MobiDB-lite"/>
    </source>
</evidence>
<evidence type="ECO:0000313" key="3">
    <source>
        <dbReference type="EMBL" id="GAA0300860.1"/>
    </source>
</evidence>
<name>A0AAV3S6Y1_9EURY</name>
<dbReference type="EMBL" id="BAAABL010000042">
    <property type="protein sequence ID" value="GAA0300860.1"/>
    <property type="molecule type" value="Genomic_DNA"/>
</dbReference>
<proteinExistence type="predicted"/>
<dbReference type="RefSeq" id="WP_211311364.1">
    <property type="nucleotide sequence ID" value="NZ_BAAABL010000042.1"/>
</dbReference>
<keyword evidence="2" id="KW-1133">Transmembrane helix</keyword>
<accession>A0AAV3S6Y1</accession>
<evidence type="ECO:0000313" key="4">
    <source>
        <dbReference type="Proteomes" id="UP001500837"/>
    </source>
</evidence>
<evidence type="ECO:0008006" key="5">
    <source>
        <dbReference type="Google" id="ProtNLM"/>
    </source>
</evidence>